<comment type="caution">
    <text evidence="1">The sequence shown here is derived from an EMBL/GenBank/DDBJ whole genome shotgun (WGS) entry which is preliminary data.</text>
</comment>
<sequence>MKEAVSKGGSSNKNINEFVNSLICKEQTRRWNRGEGTRFGSKGASE</sequence>
<protein>
    <submittedName>
        <fullName evidence="1">Uncharacterized protein</fullName>
    </submittedName>
</protein>
<evidence type="ECO:0000313" key="1">
    <source>
        <dbReference type="EMBL" id="CAI0390529.1"/>
    </source>
</evidence>
<dbReference type="AlphaFoldDB" id="A0AAV0I011"/>
<dbReference type="EMBL" id="CAMGYJ010000003">
    <property type="protein sequence ID" value="CAI0390529.1"/>
    <property type="molecule type" value="Genomic_DNA"/>
</dbReference>
<name>A0AAV0I011_9ROSI</name>
<accession>A0AAV0I011</accession>
<dbReference type="Proteomes" id="UP001154282">
    <property type="component" value="Unassembled WGS sequence"/>
</dbReference>
<keyword evidence="2" id="KW-1185">Reference proteome</keyword>
<organism evidence="1 2">
    <name type="scientific">Linum tenue</name>
    <dbReference type="NCBI Taxonomy" id="586396"/>
    <lineage>
        <taxon>Eukaryota</taxon>
        <taxon>Viridiplantae</taxon>
        <taxon>Streptophyta</taxon>
        <taxon>Embryophyta</taxon>
        <taxon>Tracheophyta</taxon>
        <taxon>Spermatophyta</taxon>
        <taxon>Magnoliopsida</taxon>
        <taxon>eudicotyledons</taxon>
        <taxon>Gunneridae</taxon>
        <taxon>Pentapetalae</taxon>
        <taxon>rosids</taxon>
        <taxon>fabids</taxon>
        <taxon>Malpighiales</taxon>
        <taxon>Linaceae</taxon>
        <taxon>Linum</taxon>
    </lineage>
</organism>
<gene>
    <name evidence="1" type="ORF">LITE_LOCUS6772</name>
</gene>
<feature type="non-terminal residue" evidence="1">
    <location>
        <position position="46"/>
    </location>
</feature>
<proteinExistence type="predicted"/>
<reference evidence="1" key="1">
    <citation type="submission" date="2022-08" db="EMBL/GenBank/DDBJ databases">
        <authorList>
            <person name="Gutierrez-Valencia J."/>
        </authorList>
    </citation>
    <scope>NUCLEOTIDE SEQUENCE</scope>
</reference>
<evidence type="ECO:0000313" key="2">
    <source>
        <dbReference type="Proteomes" id="UP001154282"/>
    </source>
</evidence>